<dbReference type="GO" id="GO:0070530">
    <property type="term" value="F:K63-linked polyubiquitin modification-dependent protein binding"/>
    <property type="evidence" value="ECO:0007669"/>
    <property type="project" value="TreeGrafter"/>
</dbReference>
<dbReference type="GO" id="GO:0016235">
    <property type="term" value="C:aggresome"/>
    <property type="evidence" value="ECO:0007669"/>
    <property type="project" value="TreeGrafter"/>
</dbReference>
<evidence type="ECO:0000256" key="3">
    <source>
        <dbReference type="ARBA" id="ARBA00022833"/>
    </source>
</evidence>
<sequence length="307" mass="36000">MKFKLVHNKEIHLVKLDNPTLSALKAHVKKVYPQINSNFKLTYFDNENDEISLSCQEDLQILIDEAHHTVKLQVVEQLIPSQVEQKMIHTYHTCDGCQIHPIIGSRFKCLECPDFDLCESCQSKNLHNNHKLFKISNSQELEDFQKSHSQKPKPFIQREFHHVGPFPHIFNHFMQIIENPKFKEIKETASTVASDLINVIKTQMEIEKVQEQEKPQEQTQQFDQLDFPQTCEVQVDQTQQIKEEIYVSQPEIQELVQVQEPINNELQDKVKLLAQIVDCSEQLAKEYVELFKELPLEDIVDIIYNQK</sequence>
<dbReference type="Proteomes" id="UP000688137">
    <property type="component" value="Unassembled WGS sequence"/>
</dbReference>
<evidence type="ECO:0000256" key="2">
    <source>
        <dbReference type="ARBA" id="ARBA00022771"/>
    </source>
</evidence>
<evidence type="ECO:0000313" key="7">
    <source>
        <dbReference type="Proteomes" id="UP000688137"/>
    </source>
</evidence>
<dbReference type="PANTHER" id="PTHR15090">
    <property type="entry name" value="SEQUESTOSOME 1-RELATED"/>
    <property type="match status" value="1"/>
</dbReference>
<comment type="caution">
    <text evidence="6">The sequence shown here is derived from an EMBL/GenBank/DDBJ whole genome shotgun (WGS) entry which is preliminary data.</text>
</comment>
<dbReference type="GO" id="GO:0035973">
    <property type="term" value="P:aggrephagy"/>
    <property type="evidence" value="ECO:0007669"/>
    <property type="project" value="TreeGrafter"/>
</dbReference>
<keyword evidence="7" id="KW-1185">Reference proteome</keyword>
<dbReference type="Pfam" id="PF00569">
    <property type="entry name" value="ZZ"/>
    <property type="match status" value="1"/>
</dbReference>
<dbReference type="OMA" id="FPHIFNH"/>
<dbReference type="FunFam" id="3.10.20.90:FF:000072">
    <property type="entry name" value="Next to BRCA1 gene 1 protein"/>
    <property type="match status" value="1"/>
</dbReference>
<evidence type="ECO:0000259" key="5">
    <source>
        <dbReference type="PROSITE" id="PS50135"/>
    </source>
</evidence>
<keyword evidence="1" id="KW-0479">Metal-binding</keyword>
<dbReference type="EMBL" id="CAJJDM010000070">
    <property type="protein sequence ID" value="CAD8082326.1"/>
    <property type="molecule type" value="Genomic_DNA"/>
</dbReference>
<dbReference type="PANTHER" id="PTHR15090:SF0">
    <property type="entry name" value="SEQUESTOSOME-1"/>
    <property type="match status" value="1"/>
</dbReference>
<evidence type="ECO:0000256" key="1">
    <source>
        <dbReference type="ARBA" id="ARBA00022723"/>
    </source>
</evidence>
<protein>
    <recommendedName>
        <fullName evidence="5">ZZ-type domain-containing protein</fullName>
    </recommendedName>
</protein>
<dbReference type="FunFam" id="3.30.60.90:FF:000016">
    <property type="entry name" value="Refractory to sigma P"/>
    <property type="match status" value="1"/>
</dbReference>
<dbReference type="GO" id="GO:0005080">
    <property type="term" value="F:protein kinase C binding"/>
    <property type="evidence" value="ECO:0007669"/>
    <property type="project" value="TreeGrafter"/>
</dbReference>
<evidence type="ECO:0000313" key="6">
    <source>
        <dbReference type="EMBL" id="CAD8082326.1"/>
    </source>
</evidence>
<gene>
    <name evidence="6" type="ORF">PPRIM_AZ9-3.1.T0670198</name>
</gene>
<dbReference type="PROSITE" id="PS01357">
    <property type="entry name" value="ZF_ZZ_1"/>
    <property type="match status" value="1"/>
</dbReference>
<name>A0A8S1MY43_PARPR</name>
<accession>A0A8S1MY43</accession>
<dbReference type="GO" id="GO:0044753">
    <property type="term" value="C:amphisome"/>
    <property type="evidence" value="ECO:0007669"/>
    <property type="project" value="TreeGrafter"/>
</dbReference>
<keyword evidence="3" id="KW-0862">Zinc</keyword>
<dbReference type="PROSITE" id="PS50135">
    <property type="entry name" value="ZF_ZZ_2"/>
    <property type="match status" value="1"/>
</dbReference>
<reference evidence="6" key="1">
    <citation type="submission" date="2021-01" db="EMBL/GenBank/DDBJ databases">
        <authorList>
            <consortium name="Genoscope - CEA"/>
            <person name="William W."/>
        </authorList>
    </citation>
    <scope>NUCLEOTIDE SEQUENCE</scope>
</reference>
<keyword evidence="2 4" id="KW-0863">Zinc-finger</keyword>
<dbReference type="SMART" id="SM00291">
    <property type="entry name" value="ZnF_ZZ"/>
    <property type="match status" value="1"/>
</dbReference>
<dbReference type="CDD" id="cd02340">
    <property type="entry name" value="ZZ_NBR1_like"/>
    <property type="match status" value="1"/>
</dbReference>
<dbReference type="GO" id="GO:0000423">
    <property type="term" value="P:mitophagy"/>
    <property type="evidence" value="ECO:0007669"/>
    <property type="project" value="TreeGrafter"/>
</dbReference>
<dbReference type="InterPro" id="IPR000270">
    <property type="entry name" value="PB1_dom"/>
</dbReference>
<dbReference type="GO" id="GO:0008270">
    <property type="term" value="F:zinc ion binding"/>
    <property type="evidence" value="ECO:0007669"/>
    <property type="project" value="UniProtKB-KW"/>
</dbReference>
<dbReference type="GO" id="GO:0007032">
    <property type="term" value="P:endosome organization"/>
    <property type="evidence" value="ECO:0007669"/>
    <property type="project" value="TreeGrafter"/>
</dbReference>
<feature type="domain" description="ZZ-type" evidence="5">
    <location>
        <begin position="89"/>
        <end position="140"/>
    </location>
</feature>
<dbReference type="InterPro" id="IPR000433">
    <property type="entry name" value="Znf_ZZ"/>
</dbReference>
<dbReference type="InterPro" id="IPR052260">
    <property type="entry name" value="Autophagy_Rcpt_SigReg"/>
</dbReference>
<dbReference type="CDD" id="cd05992">
    <property type="entry name" value="PB1"/>
    <property type="match status" value="1"/>
</dbReference>
<dbReference type="AlphaFoldDB" id="A0A8S1MY43"/>
<proteinExistence type="predicted"/>
<dbReference type="SMART" id="SM00666">
    <property type="entry name" value="PB1"/>
    <property type="match status" value="1"/>
</dbReference>
<evidence type="ECO:0000256" key="4">
    <source>
        <dbReference type="PROSITE-ProRule" id="PRU00228"/>
    </source>
</evidence>
<organism evidence="6 7">
    <name type="scientific">Paramecium primaurelia</name>
    <dbReference type="NCBI Taxonomy" id="5886"/>
    <lineage>
        <taxon>Eukaryota</taxon>
        <taxon>Sar</taxon>
        <taxon>Alveolata</taxon>
        <taxon>Ciliophora</taxon>
        <taxon>Intramacronucleata</taxon>
        <taxon>Oligohymenophorea</taxon>
        <taxon>Peniculida</taxon>
        <taxon>Parameciidae</taxon>
        <taxon>Paramecium</taxon>
    </lineage>
</organism>
<dbReference type="Pfam" id="PF00564">
    <property type="entry name" value="PB1"/>
    <property type="match status" value="1"/>
</dbReference>